<dbReference type="Gene3D" id="3.50.90.10">
    <property type="entry name" value="YerB-like"/>
    <property type="match status" value="1"/>
</dbReference>
<dbReference type="AlphaFoldDB" id="A0A4V6MFL0"/>
<reference evidence="4 5" key="1">
    <citation type="submission" date="2019-02" db="EMBL/GenBank/DDBJ databases">
        <title>Sequencing the genomes of 1000 actinobacteria strains.</title>
        <authorList>
            <person name="Klenk H.-P."/>
        </authorList>
    </citation>
    <scope>NUCLEOTIDE SEQUENCE [LARGE SCALE GENOMIC DNA]</scope>
    <source>
        <strain evidence="4 5">DSM 44509</strain>
    </source>
</reference>
<evidence type="ECO:0000256" key="1">
    <source>
        <dbReference type="SAM" id="SignalP"/>
    </source>
</evidence>
<accession>A0A4V6MFL0</accession>
<dbReference type="SUPFAM" id="SSF159774">
    <property type="entry name" value="YerB-like"/>
    <property type="match status" value="1"/>
</dbReference>
<keyword evidence="5" id="KW-1185">Reference proteome</keyword>
<feature type="domain" description="DUF3048" evidence="3">
    <location>
        <begin position="224"/>
        <end position="338"/>
    </location>
</feature>
<evidence type="ECO:0000313" key="5">
    <source>
        <dbReference type="Proteomes" id="UP000292507"/>
    </source>
</evidence>
<dbReference type="Pfam" id="PF17479">
    <property type="entry name" value="DUF3048_C"/>
    <property type="match status" value="1"/>
</dbReference>
<comment type="caution">
    <text evidence="4">The sequence shown here is derived from an EMBL/GenBank/DDBJ whole genome shotgun (WGS) entry which is preliminary data.</text>
</comment>
<name>A0A4V6MFL0_9ACTN</name>
<feature type="domain" description="DUF3048" evidence="2">
    <location>
        <begin position="56"/>
        <end position="192"/>
    </location>
</feature>
<dbReference type="InterPro" id="IPR021416">
    <property type="entry name" value="DUF3048_N"/>
</dbReference>
<protein>
    <submittedName>
        <fullName evidence="4">DUF3048 family protein</fullName>
    </submittedName>
</protein>
<dbReference type="RefSeq" id="WP_242611083.1">
    <property type="nucleotide sequence ID" value="NZ_POQT01000013.1"/>
</dbReference>
<evidence type="ECO:0000313" key="4">
    <source>
        <dbReference type="EMBL" id="RZU32446.1"/>
    </source>
</evidence>
<organism evidence="4 5">
    <name type="scientific">Blastococcus saxobsidens</name>
    <dbReference type="NCBI Taxonomy" id="138336"/>
    <lineage>
        <taxon>Bacteria</taxon>
        <taxon>Bacillati</taxon>
        <taxon>Actinomycetota</taxon>
        <taxon>Actinomycetes</taxon>
        <taxon>Geodermatophilales</taxon>
        <taxon>Geodermatophilaceae</taxon>
        <taxon>Blastococcus</taxon>
    </lineage>
</organism>
<dbReference type="InterPro" id="IPR035328">
    <property type="entry name" value="DUF3048_C"/>
</dbReference>
<keyword evidence="1" id="KW-0732">Signal</keyword>
<sequence>MPRPVRRRATRAAAALIAAAGLALSAACAPQATPAAAATPTTPAPPPPPPTYPWPLTGVETTDPVHRPALAVKIENSVDSRPQSGLNAADMVWEEVVEGGITRFVAVYHSTLPPEIGPIRSVRPMDAAIAAPLRGLFAFSGGQRPFVDAVTSAGMQVISHDAGAGGFYRNQSRSAPHDVYANPADFLAQADPAHAADPIEQFRMATAADQPSAPAVGTPAVVLDLKLSGASRPNWTWSPPESAWLRAEGSTPATQADGRQLRATNVVVLRVDVVNTRYTDPAGNPVPETAMVGGGEALVATAGHTLPATWSKAGEGDRVVLTNAQGAPILLAPGTTWVELVPKATGAVTVR</sequence>
<evidence type="ECO:0000259" key="3">
    <source>
        <dbReference type="Pfam" id="PF17479"/>
    </source>
</evidence>
<dbReference type="Proteomes" id="UP000292507">
    <property type="component" value="Unassembled WGS sequence"/>
</dbReference>
<dbReference type="InterPro" id="IPR023158">
    <property type="entry name" value="YerB-like_sf"/>
</dbReference>
<dbReference type="EMBL" id="SHKV01000001">
    <property type="protein sequence ID" value="RZU32446.1"/>
    <property type="molecule type" value="Genomic_DNA"/>
</dbReference>
<gene>
    <name evidence="4" type="ORF">BKA19_2141</name>
</gene>
<feature type="signal peptide" evidence="1">
    <location>
        <begin position="1"/>
        <end position="37"/>
    </location>
</feature>
<dbReference type="InterPro" id="IPR006311">
    <property type="entry name" value="TAT_signal"/>
</dbReference>
<dbReference type="PROSITE" id="PS51257">
    <property type="entry name" value="PROKAR_LIPOPROTEIN"/>
    <property type="match status" value="1"/>
</dbReference>
<proteinExistence type="predicted"/>
<dbReference type="PROSITE" id="PS51318">
    <property type="entry name" value="TAT"/>
    <property type="match status" value="1"/>
</dbReference>
<feature type="chain" id="PRO_5021014885" evidence="1">
    <location>
        <begin position="38"/>
        <end position="351"/>
    </location>
</feature>
<evidence type="ECO:0000259" key="2">
    <source>
        <dbReference type="Pfam" id="PF11258"/>
    </source>
</evidence>
<dbReference type="Pfam" id="PF11258">
    <property type="entry name" value="DUF3048"/>
    <property type="match status" value="1"/>
</dbReference>